<name>A0A8D8AML0_CULPI</name>
<feature type="region of interest" description="Disordered" evidence="1">
    <location>
        <begin position="34"/>
        <end position="57"/>
    </location>
</feature>
<accession>A0A8D8AML0</accession>
<evidence type="ECO:0000313" key="2">
    <source>
        <dbReference type="EMBL" id="CAG6460088.1"/>
    </source>
</evidence>
<reference evidence="2" key="1">
    <citation type="submission" date="2021-05" db="EMBL/GenBank/DDBJ databases">
        <authorList>
            <person name="Alioto T."/>
            <person name="Alioto T."/>
            <person name="Gomez Garrido J."/>
        </authorList>
    </citation>
    <scope>NUCLEOTIDE SEQUENCE</scope>
</reference>
<dbReference type="EMBL" id="HBUE01039391">
    <property type="protein sequence ID" value="CAG6460087.1"/>
    <property type="molecule type" value="Transcribed_RNA"/>
</dbReference>
<protein>
    <submittedName>
        <fullName evidence="2">(northern house mosquito) hypothetical protein</fullName>
    </submittedName>
</protein>
<feature type="compositionally biased region" description="Basic and acidic residues" evidence="1">
    <location>
        <begin position="127"/>
        <end position="136"/>
    </location>
</feature>
<proteinExistence type="predicted"/>
<dbReference type="EMBL" id="HBUE01039392">
    <property type="protein sequence ID" value="CAG6460088.1"/>
    <property type="molecule type" value="Transcribed_RNA"/>
</dbReference>
<evidence type="ECO:0000256" key="1">
    <source>
        <dbReference type="SAM" id="MobiDB-lite"/>
    </source>
</evidence>
<sequence length="136" mass="15372">MIPIHPNSRAIVLRRASVSYANRRQLSRCRFPGCPDERQMVEPAGGPPVRPWYGTRTGTTRKISVTIQSLFSLAISTPHEPPKLFNEEATSRYNPKYDRFVPLPTFNDESSNVGETAERGNQQFRIGDGRRSEPAE</sequence>
<feature type="compositionally biased region" description="Polar residues" evidence="1">
    <location>
        <begin position="107"/>
        <end position="124"/>
    </location>
</feature>
<organism evidence="2">
    <name type="scientific">Culex pipiens</name>
    <name type="common">House mosquito</name>
    <dbReference type="NCBI Taxonomy" id="7175"/>
    <lineage>
        <taxon>Eukaryota</taxon>
        <taxon>Metazoa</taxon>
        <taxon>Ecdysozoa</taxon>
        <taxon>Arthropoda</taxon>
        <taxon>Hexapoda</taxon>
        <taxon>Insecta</taxon>
        <taxon>Pterygota</taxon>
        <taxon>Neoptera</taxon>
        <taxon>Endopterygota</taxon>
        <taxon>Diptera</taxon>
        <taxon>Nematocera</taxon>
        <taxon>Culicoidea</taxon>
        <taxon>Culicidae</taxon>
        <taxon>Culicinae</taxon>
        <taxon>Culicini</taxon>
        <taxon>Culex</taxon>
        <taxon>Culex</taxon>
    </lineage>
</organism>
<dbReference type="AlphaFoldDB" id="A0A8D8AML0"/>
<feature type="region of interest" description="Disordered" evidence="1">
    <location>
        <begin position="105"/>
        <end position="136"/>
    </location>
</feature>